<accession>A0A0N4TGG8</accession>
<protein>
    <submittedName>
        <fullName evidence="1 3">Uncharacterized protein</fullName>
    </submittedName>
</protein>
<evidence type="ECO:0000313" key="2">
    <source>
        <dbReference type="Proteomes" id="UP000278627"/>
    </source>
</evidence>
<name>A0A0N4TGG8_BRUPA</name>
<reference evidence="3" key="1">
    <citation type="submission" date="2017-02" db="UniProtKB">
        <authorList>
            <consortium name="WormBaseParasite"/>
        </authorList>
    </citation>
    <scope>IDENTIFICATION</scope>
</reference>
<reference evidence="1 2" key="2">
    <citation type="submission" date="2018-11" db="EMBL/GenBank/DDBJ databases">
        <authorList>
            <consortium name="Pathogen Informatics"/>
        </authorList>
    </citation>
    <scope>NUCLEOTIDE SEQUENCE [LARGE SCALE GENOMIC DNA]</scope>
</reference>
<dbReference type="Proteomes" id="UP000278627">
    <property type="component" value="Unassembled WGS sequence"/>
</dbReference>
<sequence>MLSGTEPNDTSGIIEQRQVDAPDATLIMLSPSSSAVVVPFCSSVKSLQTNNDLIDLSDKEIREYFGDRPNLCIPTKKGQ</sequence>
<dbReference type="STRING" id="6280.A0A0N4TGG8"/>
<dbReference type="AlphaFoldDB" id="A0A0N4TGG8"/>
<evidence type="ECO:0000313" key="3">
    <source>
        <dbReference type="WBParaSite" id="BPAG_0000730601-mRNA-1"/>
    </source>
</evidence>
<keyword evidence="2" id="KW-1185">Reference proteome</keyword>
<dbReference type="EMBL" id="UZAD01007974">
    <property type="protein sequence ID" value="VDN88454.1"/>
    <property type="molecule type" value="Genomic_DNA"/>
</dbReference>
<dbReference type="WBParaSite" id="BPAG_0000730601-mRNA-1">
    <property type="protein sequence ID" value="BPAG_0000730601-mRNA-1"/>
    <property type="gene ID" value="BPAG_0000730601"/>
</dbReference>
<organism evidence="3">
    <name type="scientific">Brugia pahangi</name>
    <name type="common">Filarial nematode worm</name>
    <dbReference type="NCBI Taxonomy" id="6280"/>
    <lineage>
        <taxon>Eukaryota</taxon>
        <taxon>Metazoa</taxon>
        <taxon>Ecdysozoa</taxon>
        <taxon>Nematoda</taxon>
        <taxon>Chromadorea</taxon>
        <taxon>Rhabditida</taxon>
        <taxon>Spirurina</taxon>
        <taxon>Spiruromorpha</taxon>
        <taxon>Filarioidea</taxon>
        <taxon>Onchocercidae</taxon>
        <taxon>Brugia</taxon>
    </lineage>
</organism>
<evidence type="ECO:0000313" key="1">
    <source>
        <dbReference type="EMBL" id="VDN88454.1"/>
    </source>
</evidence>
<gene>
    <name evidence="1" type="ORF">BPAG_LOCUS7268</name>
</gene>
<proteinExistence type="predicted"/>